<comment type="cofactor">
    <cofactor evidence="3">
        <name>Zn(2+)</name>
        <dbReference type="ChEBI" id="CHEBI:29105"/>
    </cofactor>
    <text evidence="3">Binds 2 Zn(2+) ions.</text>
</comment>
<feature type="non-terminal residue" evidence="5">
    <location>
        <position position="1"/>
    </location>
</feature>
<feature type="binding site" evidence="3">
    <location>
        <position position="46"/>
    </location>
    <ligand>
        <name>Zn(2+)</name>
        <dbReference type="ChEBI" id="CHEBI:29105"/>
        <label>2</label>
    </ligand>
</feature>
<evidence type="ECO:0000256" key="2">
    <source>
        <dbReference type="ARBA" id="ARBA00022553"/>
    </source>
</evidence>
<feature type="region of interest" description="Disordered" evidence="4">
    <location>
        <begin position="163"/>
        <end position="210"/>
    </location>
</feature>
<dbReference type="Proteomes" id="UP001286313">
    <property type="component" value="Unassembled WGS sequence"/>
</dbReference>
<keyword evidence="3" id="KW-0479">Metal-binding</keyword>
<dbReference type="Gene3D" id="3.40.720.10">
    <property type="entry name" value="Alkaline Phosphatase, subunit A"/>
    <property type="match status" value="1"/>
</dbReference>
<evidence type="ECO:0000256" key="3">
    <source>
        <dbReference type="PIRSR" id="PIRSR601952-2"/>
    </source>
</evidence>
<evidence type="ECO:0000256" key="4">
    <source>
        <dbReference type="SAM" id="MobiDB-lite"/>
    </source>
</evidence>
<proteinExistence type="predicted"/>
<dbReference type="AlphaFoldDB" id="A0AAE1FDG8"/>
<feature type="binding site" evidence="3">
    <location>
        <position position="8"/>
    </location>
    <ligand>
        <name>Zn(2+)</name>
        <dbReference type="ChEBI" id="CHEBI:29105"/>
        <label>2</label>
    </ligand>
</feature>
<dbReference type="EC" id="3.1.3.1" evidence="1"/>
<protein>
    <recommendedName>
        <fullName evidence="1">alkaline phosphatase</fullName>
        <ecNumber evidence="1">3.1.3.1</ecNumber>
    </recommendedName>
</protein>
<keyword evidence="6" id="KW-1185">Reference proteome</keyword>
<name>A0AAE1FDG8_PETCI</name>
<evidence type="ECO:0000313" key="5">
    <source>
        <dbReference type="EMBL" id="KAK3871384.1"/>
    </source>
</evidence>
<dbReference type="EMBL" id="JAWQEG010002519">
    <property type="protein sequence ID" value="KAK3871384.1"/>
    <property type="molecule type" value="Genomic_DNA"/>
</dbReference>
<accession>A0AAE1FDG8</accession>
<feature type="binding site" evidence="3">
    <location>
        <position position="45"/>
    </location>
    <ligand>
        <name>Zn(2+)</name>
        <dbReference type="ChEBI" id="CHEBI:29105"/>
        <label>2</label>
    </ligand>
</feature>
<feature type="binding site" evidence="3">
    <location>
        <position position="4"/>
    </location>
    <ligand>
        <name>Zn(2+)</name>
        <dbReference type="ChEBI" id="CHEBI:29105"/>
        <label>2</label>
    </ligand>
</feature>
<comment type="caution">
    <text evidence="5">The sequence shown here is derived from an EMBL/GenBank/DDBJ whole genome shotgun (WGS) entry which is preliminary data.</text>
</comment>
<dbReference type="Pfam" id="PF00245">
    <property type="entry name" value="Alk_phosphatase"/>
    <property type="match status" value="1"/>
</dbReference>
<dbReference type="PANTHER" id="PTHR11596">
    <property type="entry name" value="ALKALINE PHOSPHATASE"/>
    <property type="match status" value="1"/>
</dbReference>
<dbReference type="GO" id="GO:0004035">
    <property type="term" value="F:alkaline phosphatase activity"/>
    <property type="evidence" value="ECO:0007669"/>
    <property type="project" value="UniProtKB-EC"/>
</dbReference>
<evidence type="ECO:0000256" key="1">
    <source>
        <dbReference type="ARBA" id="ARBA00012647"/>
    </source>
</evidence>
<sequence length="210" mass="22594">GNIDKAHHLNEHRSALEEALQFEKAIATADSLTDSQDTLILVTADHSQPMVINGYQERASDILGLGDYSDVDGLPYTSLLYTNGPGYRGEIDGVRPDPSTEDYTDPHYAGASTVPMIESHHAGEDVILYAKGPHSHLFTGIHENAYIPHAVRYAACVGDGQQFCSSSNPSSSNPSKLSSNLSNPSSNLPNPSSNPSENDVDDEVVIEDED</sequence>
<dbReference type="InterPro" id="IPR001952">
    <property type="entry name" value="Alkaline_phosphatase"/>
</dbReference>
<keyword evidence="3" id="KW-0862">Zinc</keyword>
<feature type="binding site" evidence="3">
    <location>
        <position position="121"/>
    </location>
    <ligand>
        <name>Zn(2+)</name>
        <dbReference type="ChEBI" id="CHEBI:29105"/>
        <label>2</label>
    </ligand>
</feature>
<dbReference type="InterPro" id="IPR017850">
    <property type="entry name" value="Alkaline_phosphatase_core_sf"/>
</dbReference>
<keyword evidence="2" id="KW-0597">Phosphoprotein</keyword>
<feature type="compositionally biased region" description="Low complexity" evidence="4">
    <location>
        <begin position="165"/>
        <end position="196"/>
    </location>
</feature>
<reference evidence="5" key="1">
    <citation type="submission" date="2023-10" db="EMBL/GenBank/DDBJ databases">
        <title>Genome assemblies of two species of porcelain crab, Petrolisthes cinctipes and Petrolisthes manimaculis (Anomura: Porcellanidae).</title>
        <authorList>
            <person name="Angst P."/>
        </authorList>
    </citation>
    <scope>NUCLEOTIDE SEQUENCE</scope>
    <source>
        <strain evidence="5">PB745_01</strain>
        <tissue evidence="5">Gill</tissue>
    </source>
</reference>
<feature type="compositionally biased region" description="Acidic residues" evidence="4">
    <location>
        <begin position="198"/>
        <end position="210"/>
    </location>
</feature>
<organism evidence="5 6">
    <name type="scientific">Petrolisthes cinctipes</name>
    <name type="common">Flat porcelain crab</name>
    <dbReference type="NCBI Taxonomy" id="88211"/>
    <lineage>
        <taxon>Eukaryota</taxon>
        <taxon>Metazoa</taxon>
        <taxon>Ecdysozoa</taxon>
        <taxon>Arthropoda</taxon>
        <taxon>Crustacea</taxon>
        <taxon>Multicrustacea</taxon>
        <taxon>Malacostraca</taxon>
        <taxon>Eumalacostraca</taxon>
        <taxon>Eucarida</taxon>
        <taxon>Decapoda</taxon>
        <taxon>Pleocyemata</taxon>
        <taxon>Anomura</taxon>
        <taxon>Galatheoidea</taxon>
        <taxon>Porcellanidae</taxon>
        <taxon>Petrolisthes</taxon>
    </lineage>
</organism>
<dbReference type="SUPFAM" id="SSF53649">
    <property type="entry name" value="Alkaline phosphatase-like"/>
    <property type="match status" value="1"/>
</dbReference>
<evidence type="ECO:0000313" key="6">
    <source>
        <dbReference type="Proteomes" id="UP001286313"/>
    </source>
</evidence>
<dbReference type="GO" id="GO:0046872">
    <property type="term" value="F:metal ion binding"/>
    <property type="evidence" value="ECO:0007669"/>
    <property type="project" value="UniProtKB-KW"/>
</dbReference>
<gene>
    <name evidence="5" type="ORF">Pcinc_023461</name>
</gene>
<dbReference type="PANTHER" id="PTHR11596:SF5">
    <property type="entry name" value="ALKALINE PHOSPHATASE"/>
    <property type="match status" value="1"/>
</dbReference>